<dbReference type="Gene3D" id="3.40.190.100">
    <property type="entry name" value="Glycine betaine-binding periplasmic protein, domain 2"/>
    <property type="match status" value="1"/>
</dbReference>
<dbReference type="Gene3D" id="3.10.105.10">
    <property type="entry name" value="Dipeptide-binding Protein, Domain 3"/>
    <property type="match status" value="1"/>
</dbReference>
<evidence type="ECO:0000313" key="4">
    <source>
        <dbReference type="Proteomes" id="UP000603352"/>
    </source>
</evidence>
<dbReference type="CDD" id="cd13641">
    <property type="entry name" value="PBP2_HisX_like"/>
    <property type="match status" value="1"/>
</dbReference>
<dbReference type="Pfam" id="PF04069">
    <property type="entry name" value="OpuAC"/>
    <property type="match status" value="1"/>
</dbReference>
<proteinExistence type="predicted"/>
<dbReference type="SUPFAM" id="SSF53850">
    <property type="entry name" value="Periplasmic binding protein-like II"/>
    <property type="match status" value="1"/>
</dbReference>
<dbReference type="InterPro" id="IPR007210">
    <property type="entry name" value="ABC_Gly_betaine_transp_sub-bd"/>
</dbReference>
<sequence>MTRHTRIDRPHHRAGHLLRGGSAAAALTTAGMMLANPAAAADGDARACDIERPIIFAGLDYDSARFHNALARMILDEGYGCATDELPGAVIPLVGGMSRGDVDVVMEIWSANPVQVWLDAREKGQVVEVGTNFPDAREAWFVPRYVVEGADAPAKDLTSVNDLPKYTKLFEDQEETDKGRFYNCPAGWQCEIVNSKKLHAYGLEGSYTNFRPGTGEALSAAVDSAIKRKKPILFYYWGPTWLLGKYDFVALEEPAFNADTWAAMMAADAPEQATAYPESTVIIGANADFAKAAPKVIGFLERYETTSEQVSRALAHIRDTEGSPEDGAKWFLAEYPDVWKAWVSPEVAERVSAAAKKG</sequence>
<protein>
    <submittedName>
        <fullName evidence="3">ABC transporter substrate-binding protein</fullName>
    </submittedName>
</protein>
<keyword evidence="4" id="KW-1185">Reference proteome</keyword>
<evidence type="ECO:0000259" key="2">
    <source>
        <dbReference type="Pfam" id="PF04069"/>
    </source>
</evidence>
<name>A0ABQ1IJ09_9PROT</name>
<dbReference type="EMBL" id="BMDZ01000030">
    <property type="protein sequence ID" value="GGB44026.1"/>
    <property type="molecule type" value="Genomic_DNA"/>
</dbReference>
<gene>
    <name evidence="3" type="primary">proX</name>
    <name evidence="3" type="ORF">GCM10011505_26680</name>
</gene>
<accession>A0ABQ1IJ09</accession>
<evidence type="ECO:0000256" key="1">
    <source>
        <dbReference type="SAM" id="SignalP"/>
    </source>
</evidence>
<reference evidence="4" key="1">
    <citation type="journal article" date="2019" name="Int. J. Syst. Evol. Microbiol.">
        <title>The Global Catalogue of Microorganisms (GCM) 10K type strain sequencing project: providing services to taxonomists for standard genome sequencing and annotation.</title>
        <authorList>
            <consortium name="The Broad Institute Genomics Platform"/>
            <consortium name="The Broad Institute Genome Sequencing Center for Infectious Disease"/>
            <person name="Wu L."/>
            <person name="Ma J."/>
        </authorList>
    </citation>
    <scope>NUCLEOTIDE SEQUENCE [LARGE SCALE GENOMIC DNA]</scope>
    <source>
        <strain evidence="4">CGMCC 1.10188</strain>
    </source>
</reference>
<keyword evidence="1" id="KW-0732">Signal</keyword>
<feature type="domain" description="ABC-type glycine betaine transport system substrate-binding" evidence="2">
    <location>
        <begin position="53"/>
        <end position="334"/>
    </location>
</feature>
<organism evidence="3 4">
    <name type="scientific">Tistrella bauzanensis</name>
    <dbReference type="NCBI Taxonomy" id="657419"/>
    <lineage>
        <taxon>Bacteria</taxon>
        <taxon>Pseudomonadati</taxon>
        <taxon>Pseudomonadota</taxon>
        <taxon>Alphaproteobacteria</taxon>
        <taxon>Geminicoccales</taxon>
        <taxon>Geminicoccaceae</taxon>
        <taxon>Tistrella</taxon>
    </lineage>
</organism>
<feature type="signal peptide" evidence="1">
    <location>
        <begin position="1"/>
        <end position="40"/>
    </location>
</feature>
<dbReference type="Proteomes" id="UP000603352">
    <property type="component" value="Unassembled WGS sequence"/>
</dbReference>
<feature type="chain" id="PRO_5046575074" evidence="1">
    <location>
        <begin position="41"/>
        <end position="358"/>
    </location>
</feature>
<comment type="caution">
    <text evidence="3">The sequence shown here is derived from an EMBL/GenBank/DDBJ whole genome shotgun (WGS) entry which is preliminary data.</text>
</comment>
<dbReference type="RefSeq" id="WP_229708075.1">
    <property type="nucleotide sequence ID" value="NZ_BMDZ01000030.1"/>
</dbReference>
<evidence type="ECO:0000313" key="3">
    <source>
        <dbReference type="EMBL" id="GGB44026.1"/>
    </source>
</evidence>